<keyword evidence="1" id="KW-0812">Transmembrane</keyword>
<feature type="transmembrane region" description="Helical" evidence="1">
    <location>
        <begin position="487"/>
        <end position="507"/>
    </location>
</feature>
<evidence type="ECO:0000313" key="3">
    <source>
        <dbReference type="Proteomes" id="UP000638313"/>
    </source>
</evidence>
<evidence type="ECO:0000256" key="1">
    <source>
        <dbReference type="SAM" id="Phobius"/>
    </source>
</evidence>
<accession>A0A919EBG8</accession>
<evidence type="ECO:0000313" key="2">
    <source>
        <dbReference type="EMBL" id="GHF33715.1"/>
    </source>
</evidence>
<reference evidence="2" key="2">
    <citation type="submission" date="2020-09" db="EMBL/GenBank/DDBJ databases">
        <authorList>
            <person name="Sun Q."/>
            <person name="Ohkuma M."/>
        </authorList>
    </citation>
    <scope>NUCLEOTIDE SEQUENCE</scope>
    <source>
        <strain evidence="2">JCM 4059</strain>
    </source>
</reference>
<keyword evidence="3" id="KW-1185">Reference proteome</keyword>
<gene>
    <name evidence="2" type="ORF">GCM10010218_13520</name>
</gene>
<sequence>MPVVADLAGFARELRTKVEAAAEGLAVKVKVKVDSKGLRKKLETAVKEASKGVSAKVKIKVDDQRLRAELDNIARRLASTDVRVPVRPDGDSDGNSRGGLLSGIRDLIRGAQGEADRTPVNVPVRMQMPHGRRSMRMLGIGSLLAVAQPAVAALTQYGAGLTALVSAAAPAVGVLGAIPGLIVAAGTAAIGTKVAFGGFGEALKQTLKAQQQAASGAQQTKAQQLALAQSLDGLSASARKTVTTVASLSGAWRKMRQSVQERFFSQVEGEIKPLSSATLPLLEDSLGGVAGQMGNLAKRGAQFMQSGPFRRDFKKIASTNSTAIGHMTDGLANLGHASLDFLVASGPFVERVSGGVERFTQWSRASIQAGRETGSLAKFLDHAGDKAAQFGRSTWDLVKGLGGVGRAAQDSGNALLDGFEGTMIRFKRWANSAKGQTSMKELFADAAPTFTELNRLVGDFFRGLGRAAKDNSVTDLIRQIRTELMPALGTFFNSIGHSIGPALISLVSNLATAIGNLSAAGSGLGVLLAAFNGLLHVFNALMSAVPGANTALAALLGTMLALKVISGVTSMLRGFGTSIMAAGQSMNTTVGVLRNGTAVAGQQVSIWNQMRTAYRGAAADGGRLSGTLRGIGAANRVASSAVGGMVSALGGPLGIAIAGVTIGLGLLAAKQEAAARAAAAHEERINSLAQALADSNGQIDANVRAQAAQYLQDVKLSSGKGKLVDVLRSADVTLKQVTDAYLDQGGSIEGLEKKLRGLAKETEHYVSMGPKADVLKMTPQGEKYKAAADALRDMSGELDKSKSRAKELNEAVNGSASTGTSAYSRLQAAVQGFSDKTKSADERVDALRRALNALNGNQQSFHDATAQLNSVMLQIDDTMKGNIDRAQGWGQALVDNDGLVNTSTRNGQSLNSQLTELRDAMLGVATRAQEASEQGLMPMSEAMNKGQEAMERARAKAIQLAMDMGIPEQQAKALADQMGFIPETVTTLMTTQGIPQATAEVLGLRGQLEGLGAGKSITVTAPTAEARAQLQALGFQVQVLPGGKQVTITAPTDGARLSVAALAQDIANAPNRKDVTVNAIVQQATGDLTSIRNQVAGLPPGKTLKMEAPTATAQQAIRDLGYKVKELKGKQIEITAPNSTPLQQVQAIQNKINGLTGKTVTVTVEYTTSGKPYVSEHANGGILRFANGGIRRATSRIQAFAAGTERHVAQIARPGEWRLWAEPETGGEAYIPLSSAKRTRSKQIVEEVVRQFGGVVTWANGALRQYAGGAVAINRGTRTAAPRASVPQAASPALIGGDLNLTMTGRPMNPGEALNDAMFELRRIRMGGAHVAG</sequence>
<name>A0A919EBG8_9ACTN</name>
<protein>
    <recommendedName>
        <fullName evidence="4">Tape measure protein</fullName>
    </recommendedName>
</protein>
<evidence type="ECO:0008006" key="4">
    <source>
        <dbReference type="Google" id="ProtNLM"/>
    </source>
</evidence>
<feature type="transmembrane region" description="Helical" evidence="1">
    <location>
        <begin position="550"/>
        <end position="572"/>
    </location>
</feature>
<dbReference type="EMBL" id="BNBD01000002">
    <property type="protein sequence ID" value="GHF33715.1"/>
    <property type="molecule type" value="Genomic_DNA"/>
</dbReference>
<proteinExistence type="predicted"/>
<feature type="transmembrane region" description="Helical" evidence="1">
    <location>
        <begin position="513"/>
        <end position="538"/>
    </location>
</feature>
<comment type="caution">
    <text evidence="2">The sequence shown here is derived from an EMBL/GenBank/DDBJ whole genome shotgun (WGS) entry which is preliminary data.</text>
</comment>
<dbReference type="Proteomes" id="UP000638313">
    <property type="component" value="Unassembled WGS sequence"/>
</dbReference>
<keyword evidence="1" id="KW-0472">Membrane</keyword>
<reference evidence="2" key="1">
    <citation type="journal article" date="2014" name="Int. J. Syst. Evol. Microbiol.">
        <title>Complete genome sequence of Corynebacterium casei LMG S-19264T (=DSM 44701T), isolated from a smear-ripened cheese.</title>
        <authorList>
            <consortium name="US DOE Joint Genome Institute (JGI-PGF)"/>
            <person name="Walter F."/>
            <person name="Albersmeier A."/>
            <person name="Kalinowski J."/>
            <person name="Ruckert C."/>
        </authorList>
    </citation>
    <scope>NUCLEOTIDE SEQUENCE</scope>
    <source>
        <strain evidence="2">JCM 4059</strain>
    </source>
</reference>
<keyword evidence="1" id="KW-1133">Transmembrane helix</keyword>
<organism evidence="2 3">
    <name type="scientific">Streptomyces mashuensis</name>
    <dbReference type="NCBI Taxonomy" id="33904"/>
    <lineage>
        <taxon>Bacteria</taxon>
        <taxon>Bacillati</taxon>
        <taxon>Actinomycetota</taxon>
        <taxon>Actinomycetes</taxon>
        <taxon>Kitasatosporales</taxon>
        <taxon>Streptomycetaceae</taxon>
        <taxon>Streptomyces</taxon>
    </lineage>
</organism>